<dbReference type="AlphaFoldDB" id="A0A6G1WM96"/>
<reference evidence="9" key="1">
    <citation type="journal article" date="2013" name="Genome Biol.">
        <title>Comparative genomics of the core and accessory genomes of 48 Sinorhizobium strains comprising five genospecies.</title>
        <authorList>
            <person name="Sugawara M."/>
            <person name="Epstein B."/>
            <person name="Badgley B.D."/>
            <person name="Unno T."/>
            <person name="Xu L."/>
            <person name="Reese J."/>
            <person name="Gyaneshwar P."/>
            <person name="Denny R."/>
            <person name="Mudge J."/>
            <person name="Bharti A.K."/>
            <person name="Farmer A.D."/>
            <person name="May G.D."/>
            <person name="Woodward J.E."/>
            <person name="Medigue C."/>
            <person name="Vallenet D."/>
            <person name="Lajus A."/>
            <person name="Rouy Z."/>
            <person name="Martinez-Vaz B."/>
            <person name="Tiffin P."/>
            <person name="Young N.D."/>
            <person name="Sadowsky M.J."/>
        </authorList>
    </citation>
    <scope>NUCLEOTIDE SEQUENCE</scope>
    <source>
        <strain evidence="9">M1</strain>
    </source>
</reference>
<dbReference type="SUPFAM" id="SSF161098">
    <property type="entry name" value="MetI-like"/>
    <property type="match status" value="1"/>
</dbReference>
<feature type="transmembrane region" description="Helical" evidence="7">
    <location>
        <begin position="139"/>
        <end position="162"/>
    </location>
</feature>
<feature type="transmembrane region" description="Helical" evidence="7">
    <location>
        <begin position="241"/>
        <end position="260"/>
    </location>
</feature>
<dbReference type="GO" id="GO:0005886">
    <property type="term" value="C:plasma membrane"/>
    <property type="evidence" value="ECO:0007669"/>
    <property type="project" value="UniProtKB-SubCell"/>
</dbReference>
<dbReference type="InterPro" id="IPR035906">
    <property type="entry name" value="MetI-like_sf"/>
</dbReference>
<evidence type="ECO:0000256" key="5">
    <source>
        <dbReference type="ARBA" id="ARBA00022989"/>
    </source>
</evidence>
<dbReference type="Pfam" id="PF00528">
    <property type="entry name" value="BPD_transp_1"/>
    <property type="match status" value="1"/>
</dbReference>
<evidence type="ECO:0000313" key="9">
    <source>
        <dbReference type="EMBL" id="MQW70849.1"/>
    </source>
</evidence>
<dbReference type="CDD" id="cd06261">
    <property type="entry name" value="TM_PBP2"/>
    <property type="match status" value="1"/>
</dbReference>
<dbReference type="PANTHER" id="PTHR32243">
    <property type="entry name" value="MALTOSE TRANSPORT SYSTEM PERMEASE-RELATED"/>
    <property type="match status" value="1"/>
</dbReference>
<feature type="transmembrane region" description="Helical" evidence="7">
    <location>
        <begin position="183"/>
        <end position="208"/>
    </location>
</feature>
<keyword evidence="3" id="KW-1003">Cell membrane</keyword>
<name>A0A6G1WM96_9HYPH</name>
<dbReference type="EMBL" id="WISB01000110">
    <property type="protein sequence ID" value="MQW70849.1"/>
    <property type="molecule type" value="Genomic_DNA"/>
</dbReference>
<proteinExistence type="inferred from homology"/>
<keyword evidence="5 7" id="KW-1133">Transmembrane helix</keyword>
<feature type="transmembrane region" description="Helical" evidence="7">
    <location>
        <begin position="102"/>
        <end position="127"/>
    </location>
</feature>
<dbReference type="GO" id="GO:0055085">
    <property type="term" value="P:transmembrane transport"/>
    <property type="evidence" value="ECO:0007669"/>
    <property type="project" value="InterPro"/>
</dbReference>
<comment type="subcellular location">
    <subcellularLocation>
        <location evidence="1 7">Cell membrane</location>
        <topology evidence="1 7">Multi-pass membrane protein</topology>
    </subcellularLocation>
</comment>
<organism evidence="9">
    <name type="scientific">Sinorhizobium medicae</name>
    <dbReference type="NCBI Taxonomy" id="110321"/>
    <lineage>
        <taxon>Bacteria</taxon>
        <taxon>Pseudomonadati</taxon>
        <taxon>Pseudomonadota</taxon>
        <taxon>Alphaproteobacteria</taxon>
        <taxon>Hyphomicrobiales</taxon>
        <taxon>Rhizobiaceae</taxon>
        <taxon>Sinorhizobium/Ensifer group</taxon>
        <taxon>Sinorhizobium</taxon>
    </lineage>
</organism>
<comment type="similarity">
    <text evidence="7">Belongs to the binding-protein-dependent transport system permease family.</text>
</comment>
<keyword evidence="4 7" id="KW-0812">Transmembrane</keyword>
<evidence type="ECO:0000256" key="1">
    <source>
        <dbReference type="ARBA" id="ARBA00004651"/>
    </source>
</evidence>
<feature type="transmembrane region" description="Helical" evidence="7">
    <location>
        <begin position="9"/>
        <end position="31"/>
    </location>
</feature>
<accession>A0A6G1WM96</accession>
<feature type="domain" description="ABC transmembrane type-1" evidence="8">
    <location>
        <begin position="69"/>
        <end position="261"/>
    </location>
</feature>
<sequence length="275" mass="29901">MVTIPRRAWLAFAVVGLSLLSILAPFIWIVGVSLKFQIDILTGAFPFEPVAVNFDRVLFGKSSDFIAYAGNSLIVGLSSTALVLLIGAPAAYSLAWRRWSKLFSALFLGWTLVFHMIPPITLIGPWYLLFREIGLYNTLTGLVLTHVVVNLPLTIWLMMSAFENIPRELEEAAVVDGCRTSTAFFVILLPLALPGLIAAGLLSFLFSWSEFSIALNLTTKETYTIPVAIASYAGENEILHGQMAAASVLSTIPAVILMFFGQRFILGGLTAGAVK</sequence>
<evidence type="ECO:0000256" key="3">
    <source>
        <dbReference type="ARBA" id="ARBA00022475"/>
    </source>
</evidence>
<protein>
    <submittedName>
        <fullName evidence="9">ABC transporter permease subunit</fullName>
    </submittedName>
</protein>
<feature type="transmembrane region" description="Helical" evidence="7">
    <location>
        <begin position="65"/>
        <end position="90"/>
    </location>
</feature>
<evidence type="ECO:0000259" key="8">
    <source>
        <dbReference type="PROSITE" id="PS50928"/>
    </source>
</evidence>
<dbReference type="PROSITE" id="PS50928">
    <property type="entry name" value="ABC_TM1"/>
    <property type="match status" value="1"/>
</dbReference>
<dbReference type="PANTHER" id="PTHR32243:SF18">
    <property type="entry name" value="INNER MEMBRANE ABC TRANSPORTER PERMEASE PROTEIN YCJP"/>
    <property type="match status" value="1"/>
</dbReference>
<comment type="caution">
    <text evidence="9">The sequence shown here is derived from an EMBL/GenBank/DDBJ whole genome shotgun (WGS) entry which is preliminary data.</text>
</comment>
<dbReference type="RefSeq" id="WP_153413192.1">
    <property type="nucleotide sequence ID" value="NZ_WISB01000110.1"/>
</dbReference>
<keyword evidence="2 7" id="KW-0813">Transport</keyword>
<evidence type="ECO:0000256" key="7">
    <source>
        <dbReference type="RuleBase" id="RU363032"/>
    </source>
</evidence>
<dbReference type="InterPro" id="IPR050901">
    <property type="entry name" value="BP-dep_ABC_trans_perm"/>
</dbReference>
<evidence type="ECO:0000256" key="2">
    <source>
        <dbReference type="ARBA" id="ARBA00022448"/>
    </source>
</evidence>
<dbReference type="InterPro" id="IPR000515">
    <property type="entry name" value="MetI-like"/>
</dbReference>
<evidence type="ECO:0000256" key="4">
    <source>
        <dbReference type="ARBA" id="ARBA00022692"/>
    </source>
</evidence>
<keyword evidence="6 7" id="KW-0472">Membrane</keyword>
<gene>
    <name evidence="9" type="ORF">GHJ91_17325</name>
</gene>
<evidence type="ECO:0000256" key="6">
    <source>
        <dbReference type="ARBA" id="ARBA00023136"/>
    </source>
</evidence>
<dbReference type="Gene3D" id="1.10.3720.10">
    <property type="entry name" value="MetI-like"/>
    <property type="match status" value="1"/>
</dbReference>